<evidence type="ECO:0000313" key="2">
    <source>
        <dbReference type="Proteomes" id="UP000266723"/>
    </source>
</evidence>
<dbReference type="EMBL" id="QGKV02000299">
    <property type="protein sequence ID" value="KAF3594661.1"/>
    <property type="molecule type" value="Genomic_DNA"/>
</dbReference>
<proteinExistence type="predicted"/>
<sequence length="59" mass="6569">MSNVLTIADQWAGSVCMLEKAERWLMVVGRTDWIEGGGADCVLTDPGVIMNWFWDAKHG</sequence>
<dbReference type="Proteomes" id="UP000266723">
    <property type="component" value="Unassembled WGS sequence"/>
</dbReference>
<keyword evidence="2" id="KW-1185">Reference proteome</keyword>
<name>A0ABQ7ECR9_BRACR</name>
<accession>A0ABQ7ECR9</accession>
<reference evidence="1 2" key="1">
    <citation type="journal article" date="2020" name="BMC Genomics">
        <title>Intraspecific diversification of the crop wild relative Brassica cretica Lam. using demographic model selection.</title>
        <authorList>
            <person name="Kioukis A."/>
            <person name="Michalopoulou V.A."/>
            <person name="Briers L."/>
            <person name="Pirintsos S."/>
            <person name="Studholme D.J."/>
            <person name="Pavlidis P."/>
            <person name="Sarris P.F."/>
        </authorList>
    </citation>
    <scope>NUCLEOTIDE SEQUENCE [LARGE SCALE GENOMIC DNA]</scope>
    <source>
        <strain evidence="2">cv. PFS-1207/04</strain>
    </source>
</reference>
<evidence type="ECO:0000313" key="1">
    <source>
        <dbReference type="EMBL" id="KAF3594661.1"/>
    </source>
</evidence>
<protein>
    <submittedName>
        <fullName evidence="1">Uncharacterized protein</fullName>
    </submittedName>
</protein>
<organism evidence="1 2">
    <name type="scientific">Brassica cretica</name>
    <name type="common">Mustard</name>
    <dbReference type="NCBI Taxonomy" id="69181"/>
    <lineage>
        <taxon>Eukaryota</taxon>
        <taxon>Viridiplantae</taxon>
        <taxon>Streptophyta</taxon>
        <taxon>Embryophyta</taxon>
        <taxon>Tracheophyta</taxon>
        <taxon>Spermatophyta</taxon>
        <taxon>Magnoliopsida</taxon>
        <taxon>eudicotyledons</taxon>
        <taxon>Gunneridae</taxon>
        <taxon>Pentapetalae</taxon>
        <taxon>rosids</taxon>
        <taxon>malvids</taxon>
        <taxon>Brassicales</taxon>
        <taxon>Brassicaceae</taxon>
        <taxon>Brassiceae</taxon>
        <taxon>Brassica</taxon>
    </lineage>
</organism>
<comment type="caution">
    <text evidence="1">The sequence shown here is derived from an EMBL/GenBank/DDBJ whole genome shotgun (WGS) entry which is preliminary data.</text>
</comment>
<gene>
    <name evidence="1" type="ORF">DY000_02020091</name>
</gene>